<feature type="region of interest" description="Disordered" evidence="5">
    <location>
        <begin position="349"/>
        <end position="400"/>
    </location>
</feature>
<dbReference type="InterPro" id="IPR013088">
    <property type="entry name" value="Znf_NHR/GATA"/>
</dbReference>
<organism evidence="7 8">
    <name type="scientific">Talaromyces atroroseus</name>
    <dbReference type="NCBI Taxonomy" id="1441469"/>
    <lineage>
        <taxon>Eukaryota</taxon>
        <taxon>Fungi</taxon>
        <taxon>Dikarya</taxon>
        <taxon>Ascomycota</taxon>
        <taxon>Pezizomycotina</taxon>
        <taxon>Eurotiomycetes</taxon>
        <taxon>Eurotiomycetidae</taxon>
        <taxon>Eurotiales</taxon>
        <taxon>Trichocomaceae</taxon>
        <taxon>Talaromyces</taxon>
        <taxon>Talaromyces sect. Trachyspermi</taxon>
    </lineage>
</organism>
<dbReference type="GO" id="GO:0008270">
    <property type="term" value="F:zinc ion binding"/>
    <property type="evidence" value="ECO:0007669"/>
    <property type="project" value="UniProtKB-KW"/>
</dbReference>
<feature type="region of interest" description="Disordered" evidence="5">
    <location>
        <begin position="1"/>
        <end position="198"/>
    </location>
</feature>
<keyword evidence="2 4" id="KW-0863">Zinc-finger</keyword>
<evidence type="ECO:0000259" key="6">
    <source>
        <dbReference type="PROSITE" id="PS50114"/>
    </source>
</evidence>
<reference evidence="7 8" key="1">
    <citation type="submission" date="2015-06" db="EMBL/GenBank/DDBJ databases">
        <title>Talaromyces atroroseus IBT 11181 draft genome.</title>
        <authorList>
            <person name="Rasmussen K.B."/>
            <person name="Rasmussen S."/>
            <person name="Petersen B."/>
            <person name="Sicheritz-Ponten T."/>
            <person name="Mortensen U.H."/>
            <person name="Thrane U."/>
        </authorList>
    </citation>
    <scope>NUCLEOTIDE SEQUENCE [LARGE SCALE GENOMIC DNA]</scope>
    <source>
        <strain evidence="7 8">IBT 11181</strain>
    </source>
</reference>
<accession>A0A1Q5QC98</accession>
<dbReference type="OrthoDB" id="2162994at2759"/>
<keyword evidence="3" id="KW-0862">Zinc</keyword>
<dbReference type="Gene3D" id="3.30.50.10">
    <property type="entry name" value="Erythroid Transcription Factor GATA-1, subunit A"/>
    <property type="match status" value="1"/>
</dbReference>
<comment type="caution">
    <text evidence="7">The sequence shown here is derived from an EMBL/GenBank/DDBJ whole genome shotgun (WGS) entry which is preliminary data.</text>
</comment>
<evidence type="ECO:0000313" key="8">
    <source>
        <dbReference type="Proteomes" id="UP000214365"/>
    </source>
</evidence>
<evidence type="ECO:0000313" key="7">
    <source>
        <dbReference type="EMBL" id="OKL63582.1"/>
    </source>
</evidence>
<dbReference type="Proteomes" id="UP000214365">
    <property type="component" value="Unassembled WGS sequence"/>
</dbReference>
<dbReference type="PANTHER" id="PTHR45658:SF123">
    <property type="entry name" value="GATA-TYPE DOMAIN-CONTAINING PROTEIN"/>
    <property type="match status" value="1"/>
</dbReference>
<dbReference type="PROSITE" id="PS50114">
    <property type="entry name" value="GATA_ZN_FINGER_2"/>
    <property type="match status" value="1"/>
</dbReference>
<feature type="domain" description="GATA-type" evidence="6">
    <location>
        <begin position="387"/>
        <end position="417"/>
    </location>
</feature>
<evidence type="ECO:0000256" key="3">
    <source>
        <dbReference type="ARBA" id="ARBA00022833"/>
    </source>
</evidence>
<keyword evidence="1" id="KW-0479">Metal-binding</keyword>
<dbReference type="SUPFAM" id="SSF57716">
    <property type="entry name" value="Glucocorticoid receptor-like (DNA-binding domain)"/>
    <property type="match status" value="1"/>
</dbReference>
<feature type="compositionally biased region" description="Polar residues" evidence="5">
    <location>
        <begin position="180"/>
        <end position="198"/>
    </location>
</feature>
<evidence type="ECO:0000256" key="1">
    <source>
        <dbReference type="ARBA" id="ARBA00022723"/>
    </source>
</evidence>
<dbReference type="Pfam" id="PF00320">
    <property type="entry name" value="GATA"/>
    <property type="match status" value="1"/>
</dbReference>
<dbReference type="InterPro" id="IPR051140">
    <property type="entry name" value="GATA_TF"/>
</dbReference>
<feature type="compositionally biased region" description="Low complexity" evidence="5">
    <location>
        <begin position="159"/>
        <end position="179"/>
    </location>
</feature>
<dbReference type="CDD" id="cd00202">
    <property type="entry name" value="ZnF_GATA"/>
    <property type="match status" value="1"/>
</dbReference>
<evidence type="ECO:0000256" key="5">
    <source>
        <dbReference type="SAM" id="MobiDB-lite"/>
    </source>
</evidence>
<dbReference type="GeneID" id="31001244"/>
<dbReference type="GO" id="GO:0006355">
    <property type="term" value="P:regulation of DNA-templated transcription"/>
    <property type="evidence" value="ECO:0007669"/>
    <property type="project" value="InterPro"/>
</dbReference>
<feature type="compositionally biased region" description="Polar residues" evidence="5">
    <location>
        <begin position="144"/>
        <end position="158"/>
    </location>
</feature>
<dbReference type="PANTHER" id="PTHR45658">
    <property type="entry name" value="GATA TRANSCRIPTION FACTOR"/>
    <property type="match status" value="1"/>
</dbReference>
<dbReference type="PROSITE" id="PS00344">
    <property type="entry name" value="GATA_ZN_FINGER_1"/>
    <property type="match status" value="1"/>
</dbReference>
<dbReference type="EMBL" id="LFMY01000002">
    <property type="protein sequence ID" value="OKL63582.1"/>
    <property type="molecule type" value="Genomic_DNA"/>
</dbReference>
<dbReference type="AlphaFoldDB" id="A0A1Q5QC98"/>
<dbReference type="GO" id="GO:0043565">
    <property type="term" value="F:sequence-specific DNA binding"/>
    <property type="evidence" value="ECO:0007669"/>
    <property type="project" value="InterPro"/>
</dbReference>
<keyword evidence="8" id="KW-1185">Reference proteome</keyword>
<dbReference type="SMART" id="SM00401">
    <property type="entry name" value="ZnF_GATA"/>
    <property type="match status" value="1"/>
</dbReference>
<evidence type="ECO:0000256" key="4">
    <source>
        <dbReference type="PROSITE-ProRule" id="PRU00094"/>
    </source>
</evidence>
<dbReference type="STRING" id="1441469.A0A1Q5QC98"/>
<feature type="compositionally biased region" description="Low complexity" evidence="5">
    <location>
        <begin position="81"/>
        <end position="92"/>
    </location>
</feature>
<sequence>MATGVSINPAPIGASAALYPGPPPHQPYPTSVMSMTPRPPGHLNPPHALRRSMDLDQDPSPVQPPRQSLPSIHEALGNDNPLPYSGPSSSGPPSHPHPLSRPGTEGPAGPPNPFSNPNTYLREPQYSSQQGSTAAADQPRVSRVSLTSTQDSRKPSMQSVSGKSPTSSSKTAPTSISTTHSSSAYEYNPSASVVASPTSYASYPPQAYSWQSQPSASYDSHQYGHWKPNVEVMRNDEKGGVLGNRAGMPLHSDSVKRQFDSYDVESSLAEIIDGSTKSLDFSRHYATLAHQNQRSGPILGTLPSVHELDDVIQQHQRTHEAFMRIRNAVLSQEHALAEQRVQQRNNKVENGYDDERSGLYQDGFKSPSGFTAGDAKKRRGKAAPPGRCHSCNRAETPEWRRGPDGARTLCNACGLHYAKLTRKLGGANKATALGSTIKPKGIDSTSPAHQ</sequence>
<name>A0A1Q5QC98_TALAT</name>
<protein>
    <recommendedName>
        <fullName evidence="6">GATA-type domain-containing protein</fullName>
    </recommendedName>
</protein>
<dbReference type="RefSeq" id="XP_020123703.1">
    <property type="nucleotide sequence ID" value="XM_020261159.1"/>
</dbReference>
<proteinExistence type="predicted"/>
<evidence type="ECO:0000256" key="2">
    <source>
        <dbReference type="ARBA" id="ARBA00022771"/>
    </source>
</evidence>
<gene>
    <name evidence="7" type="ORF">UA08_01489</name>
</gene>
<feature type="compositionally biased region" description="Polar residues" evidence="5">
    <location>
        <begin position="115"/>
        <end position="135"/>
    </location>
</feature>
<dbReference type="InterPro" id="IPR000679">
    <property type="entry name" value="Znf_GATA"/>
</dbReference>